<dbReference type="Proteomes" id="UP000033121">
    <property type="component" value="Unassembled WGS sequence"/>
</dbReference>
<dbReference type="RefSeq" id="WP_169749185.1">
    <property type="nucleotide sequence ID" value="NZ_BBWV01000003.1"/>
</dbReference>
<dbReference type="InterPro" id="IPR036737">
    <property type="entry name" value="OmpA-like_sf"/>
</dbReference>
<feature type="region of interest" description="Disordered" evidence="5">
    <location>
        <begin position="63"/>
        <end position="98"/>
    </location>
</feature>
<keyword evidence="2 4" id="KW-0472">Membrane</keyword>
<proteinExistence type="predicted"/>
<reference evidence="8 9" key="1">
    <citation type="submission" date="2015-04" db="EMBL/GenBank/DDBJ databases">
        <title>Whole genome shotgun sequence of Flavihumibacter petaseus NBRC 106054.</title>
        <authorList>
            <person name="Miyazawa S."/>
            <person name="Hosoyama A."/>
            <person name="Hashimoto M."/>
            <person name="Noguchi M."/>
            <person name="Tsuchikane K."/>
            <person name="Ohji S."/>
            <person name="Yamazoe A."/>
            <person name="Ichikawa N."/>
            <person name="Kimura A."/>
            <person name="Fujita N."/>
        </authorList>
    </citation>
    <scope>NUCLEOTIDE SEQUENCE [LARGE SCALE GENOMIC DNA]</scope>
    <source>
        <strain evidence="8 9">NBRC 106054</strain>
    </source>
</reference>
<feature type="signal peptide" evidence="6">
    <location>
        <begin position="1"/>
        <end position="19"/>
    </location>
</feature>
<dbReference type="GO" id="GO:0009279">
    <property type="term" value="C:cell outer membrane"/>
    <property type="evidence" value="ECO:0007669"/>
    <property type="project" value="UniProtKB-SubCell"/>
</dbReference>
<dbReference type="InterPro" id="IPR050330">
    <property type="entry name" value="Bact_OuterMem_StrucFunc"/>
</dbReference>
<accession>A0A0E9N3K4</accession>
<evidence type="ECO:0000313" key="9">
    <source>
        <dbReference type="Proteomes" id="UP000033121"/>
    </source>
</evidence>
<comment type="caution">
    <text evidence="8">The sequence shown here is derived from an EMBL/GenBank/DDBJ whole genome shotgun (WGS) entry which is preliminary data.</text>
</comment>
<sequence>MNKPILLMALLTANLTISAQNLPKRAEQRAKDKTAGKVDESVDKGIDSAFSKTGRAISGIFSKKDKSAKETSPAADNSAQGNSGTSTGIGSGKTSGTAVKGESDFIPGVAVIFEDRFSQDAMGDFPAKWNTNGSGKVVTLTTEKFKWLEVVHNSIVAPVLDKSLPENCTIEFDLFLRADGDHSTPFIQFGLSEVRDVLKEDMGYRDRFFINLHRYAETDGKTLEYGFRNDIVGNKSDFPLTSYVNNTLHVAIAINKTRIRLYLDDKKIIDLPKALTPGMRNTFFINNNQTIPASEIGLLVTNIRIANADTDARSLLLKQLMETGSAVTNEILFDVNSDHIKKESFPIIDQIGNGLVQNAALKISIVGHTDNDGADLDNLVLSQKRAAAVKLYLTENFAVAGSRIITEGRGEKQPVAPNTTAEGKAKNRRVEFIKR</sequence>
<dbReference type="CDD" id="cd07185">
    <property type="entry name" value="OmpA_C-like"/>
    <property type="match status" value="1"/>
</dbReference>
<name>A0A0E9N3K4_9BACT</name>
<dbReference type="InterPro" id="IPR006664">
    <property type="entry name" value="OMP_bac"/>
</dbReference>
<protein>
    <submittedName>
        <fullName evidence="8">OmpA family protein</fullName>
    </submittedName>
</protein>
<dbReference type="SUPFAM" id="SSF103088">
    <property type="entry name" value="OmpA-like"/>
    <property type="match status" value="1"/>
</dbReference>
<dbReference type="PRINTS" id="PR01021">
    <property type="entry name" value="OMPADOMAIN"/>
</dbReference>
<evidence type="ECO:0000256" key="3">
    <source>
        <dbReference type="ARBA" id="ARBA00023237"/>
    </source>
</evidence>
<evidence type="ECO:0000256" key="2">
    <source>
        <dbReference type="ARBA" id="ARBA00023136"/>
    </source>
</evidence>
<keyword evidence="6" id="KW-0732">Signal</keyword>
<comment type="subcellular location">
    <subcellularLocation>
        <location evidence="1">Cell outer membrane</location>
    </subcellularLocation>
</comment>
<keyword evidence="3" id="KW-0998">Cell outer membrane</keyword>
<feature type="domain" description="OmpA-like" evidence="7">
    <location>
        <begin position="320"/>
        <end position="435"/>
    </location>
</feature>
<evidence type="ECO:0000259" key="7">
    <source>
        <dbReference type="PROSITE" id="PS51123"/>
    </source>
</evidence>
<dbReference type="Gene3D" id="3.30.1330.60">
    <property type="entry name" value="OmpA-like domain"/>
    <property type="match status" value="1"/>
</dbReference>
<dbReference type="EMBL" id="BBWV01000003">
    <property type="protein sequence ID" value="GAO44266.1"/>
    <property type="molecule type" value="Genomic_DNA"/>
</dbReference>
<dbReference type="InterPro" id="IPR006665">
    <property type="entry name" value="OmpA-like"/>
</dbReference>
<gene>
    <name evidence="8" type="ORF">FPE01S_03_03040</name>
</gene>
<evidence type="ECO:0000256" key="6">
    <source>
        <dbReference type="SAM" id="SignalP"/>
    </source>
</evidence>
<keyword evidence="9" id="KW-1185">Reference proteome</keyword>
<evidence type="ECO:0000256" key="4">
    <source>
        <dbReference type="PROSITE-ProRule" id="PRU00473"/>
    </source>
</evidence>
<dbReference type="Pfam" id="PF00691">
    <property type="entry name" value="OmpA"/>
    <property type="match status" value="1"/>
</dbReference>
<dbReference type="PROSITE" id="PS51123">
    <property type="entry name" value="OMPA_2"/>
    <property type="match status" value="1"/>
</dbReference>
<evidence type="ECO:0000313" key="8">
    <source>
        <dbReference type="EMBL" id="GAO44266.1"/>
    </source>
</evidence>
<dbReference type="AlphaFoldDB" id="A0A0E9N3K4"/>
<feature type="chain" id="PRO_5002429874" evidence="6">
    <location>
        <begin position="20"/>
        <end position="435"/>
    </location>
</feature>
<dbReference type="STRING" id="1220578.FPE01S_03_03040"/>
<organism evidence="8 9">
    <name type="scientific">Flavihumibacter petaseus NBRC 106054</name>
    <dbReference type="NCBI Taxonomy" id="1220578"/>
    <lineage>
        <taxon>Bacteria</taxon>
        <taxon>Pseudomonadati</taxon>
        <taxon>Bacteroidota</taxon>
        <taxon>Chitinophagia</taxon>
        <taxon>Chitinophagales</taxon>
        <taxon>Chitinophagaceae</taxon>
        <taxon>Flavihumibacter</taxon>
    </lineage>
</organism>
<dbReference type="PANTHER" id="PTHR30329:SF21">
    <property type="entry name" value="LIPOPROTEIN YIAD-RELATED"/>
    <property type="match status" value="1"/>
</dbReference>
<evidence type="ECO:0000256" key="5">
    <source>
        <dbReference type="SAM" id="MobiDB-lite"/>
    </source>
</evidence>
<evidence type="ECO:0000256" key="1">
    <source>
        <dbReference type="ARBA" id="ARBA00004442"/>
    </source>
</evidence>
<dbReference type="PANTHER" id="PTHR30329">
    <property type="entry name" value="STATOR ELEMENT OF FLAGELLAR MOTOR COMPLEX"/>
    <property type="match status" value="1"/>
</dbReference>